<dbReference type="eggNOG" id="COG4758">
    <property type="taxonomic scope" value="Bacteria"/>
</dbReference>
<sequence>MSTEPAPVDRVRASTAEKNAAEKILGESLAEGMLDVREYDERVAEVWKATYRDEVGHSLRELAVPASRWTAPQAQQPNPAPAGVGSTTSLAFFGGVSRKGEWAIASNHSALSAFGGIDLDLRDAAIGNSVTINAYAIFGGVDIIVPRDATVICDGVGIFGGFDNKAAAASPSPNAPTIHIRGLALFGGVDIRRAPF</sequence>
<dbReference type="PATRIC" id="fig|1224164.3.peg.421"/>
<dbReference type="AlphaFoldDB" id="W5XXQ7"/>
<dbReference type="PANTHER" id="PTHR40763:SF4">
    <property type="entry name" value="DUF1707 DOMAIN-CONTAINING PROTEIN"/>
    <property type="match status" value="1"/>
</dbReference>
<dbReference type="Proteomes" id="UP000019222">
    <property type="component" value="Chromosome"/>
</dbReference>
<proteinExistence type="predicted"/>
<keyword evidence="3" id="KW-1185">Reference proteome</keyword>
<dbReference type="KEGG" id="cvt:B843_02145"/>
<reference evidence="2 3" key="1">
    <citation type="submission" date="2013-02" db="EMBL/GenBank/DDBJ databases">
        <title>The complete genome sequence of Corynebacterium vitaeruminis DSM 20294.</title>
        <authorList>
            <person name="Ruckert C."/>
            <person name="Albersmeier A."/>
            <person name="Kalinowski J."/>
        </authorList>
    </citation>
    <scope>NUCLEOTIDE SEQUENCE [LARGE SCALE GENOMIC DNA]</scope>
    <source>
        <strain evidence="3">ATCC 10234</strain>
    </source>
</reference>
<dbReference type="HOGENOM" id="CLU_075817_3_0_11"/>
<dbReference type="Pfam" id="PF08044">
    <property type="entry name" value="DUF1707"/>
    <property type="match status" value="1"/>
</dbReference>
<name>W5XXQ7_9CORY</name>
<dbReference type="InterPro" id="IPR012551">
    <property type="entry name" value="DUF1707_SHOCT-like"/>
</dbReference>
<protein>
    <recommendedName>
        <fullName evidence="1">DUF1707 domain-containing protein</fullName>
    </recommendedName>
</protein>
<dbReference type="EMBL" id="CP004353">
    <property type="protein sequence ID" value="AHI21821.1"/>
    <property type="molecule type" value="Genomic_DNA"/>
</dbReference>
<accession>W5XXQ7</accession>
<dbReference type="RefSeq" id="WP_025251881.1">
    <property type="nucleotide sequence ID" value="NZ_CP004353.1"/>
</dbReference>
<organism evidence="2 3">
    <name type="scientific">Corynebacterium vitaeruminis DSM 20294</name>
    <dbReference type="NCBI Taxonomy" id="1224164"/>
    <lineage>
        <taxon>Bacteria</taxon>
        <taxon>Bacillati</taxon>
        <taxon>Actinomycetota</taxon>
        <taxon>Actinomycetes</taxon>
        <taxon>Mycobacteriales</taxon>
        <taxon>Corynebacteriaceae</taxon>
        <taxon>Corynebacterium</taxon>
    </lineage>
</organism>
<evidence type="ECO:0000313" key="2">
    <source>
        <dbReference type="EMBL" id="AHI21821.1"/>
    </source>
</evidence>
<dbReference type="PANTHER" id="PTHR40763">
    <property type="entry name" value="MEMBRANE PROTEIN-RELATED"/>
    <property type="match status" value="1"/>
</dbReference>
<evidence type="ECO:0000313" key="3">
    <source>
        <dbReference type="Proteomes" id="UP000019222"/>
    </source>
</evidence>
<gene>
    <name evidence="2" type="ORF">B843_02145</name>
</gene>
<evidence type="ECO:0000259" key="1">
    <source>
        <dbReference type="Pfam" id="PF08044"/>
    </source>
</evidence>
<dbReference type="STRING" id="1224164.B843_02145"/>
<feature type="domain" description="DUF1707" evidence="1">
    <location>
        <begin position="11"/>
        <end position="62"/>
    </location>
</feature>